<dbReference type="CDD" id="cd08249">
    <property type="entry name" value="enoyl_reductase_like"/>
    <property type="match status" value="1"/>
</dbReference>
<reference evidence="2 3" key="1">
    <citation type="submission" date="2014-04" db="EMBL/GenBank/DDBJ databases">
        <authorList>
            <consortium name="DOE Joint Genome Institute"/>
            <person name="Kuo A."/>
            <person name="Kohler A."/>
            <person name="Nagy L.G."/>
            <person name="Floudas D."/>
            <person name="Copeland A."/>
            <person name="Barry K.W."/>
            <person name="Cichocki N."/>
            <person name="Veneault-Fourrey C."/>
            <person name="LaButti K."/>
            <person name="Lindquist E.A."/>
            <person name="Lipzen A."/>
            <person name="Lundell T."/>
            <person name="Morin E."/>
            <person name="Murat C."/>
            <person name="Sun H."/>
            <person name="Tunlid A."/>
            <person name="Henrissat B."/>
            <person name="Grigoriev I.V."/>
            <person name="Hibbett D.S."/>
            <person name="Martin F."/>
            <person name="Nordberg H.P."/>
            <person name="Cantor M.N."/>
            <person name="Hua S.X."/>
        </authorList>
    </citation>
    <scope>NUCLEOTIDE SEQUENCE [LARGE SCALE GENOMIC DNA]</scope>
    <source>
        <strain evidence="2 3">LaAM-08-1</strain>
    </source>
</reference>
<dbReference type="InterPro" id="IPR013149">
    <property type="entry name" value="ADH-like_C"/>
</dbReference>
<dbReference type="PANTHER" id="PTHR45348:SF2">
    <property type="entry name" value="ZINC-TYPE ALCOHOL DEHYDROGENASE-LIKE PROTEIN C2E1P3.01"/>
    <property type="match status" value="1"/>
</dbReference>
<protein>
    <recommendedName>
        <fullName evidence="1">Enoyl reductase (ER) domain-containing protein</fullName>
    </recommendedName>
</protein>
<name>A0A0C9WM48_9AGAR</name>
<dbReference type="InterPro" id="IPR011032">
    <property type="entry name" value="GroES-like_sf"/>
</dbReference>
<dbReference type="SUPFAM" id="SSF51735">
    <property type="entry name" value="NAD(P)-binding Rossmann-fold domains"/>
    <property type="match status" value="1"/>
</dbReference>
<gene>
    <name evidence="2" type="ORF">K443DRAFT_14901</name>
</gene>
<accession>A0A0C9WM48</accession>
<dbReference type="Gene3D" id="3.40.50.720">
    <property type="entry name" value="NAD(P)-binding Rossmann-like Domain"/>
    <property type="match status" value="1"/>
</dbReference>
<reference evidence="3" key="2">
    <citation type="submission" date="2015-01" db="EMBL/GenBank/DDBJ databases">
        <title>Evolutionary Origins and Diversification of the Mycorrhizal Mutualists.</title>
        <authorList>
            <consortium name="DOE Joint Genome Institute"/>
            <consortium name="Mycorrhizal Genomics Consortium"/>
            <person name="Kohler A."/>
            <person name="Kuo A."/>
            <person name="Nagy L.G."/>
            <person name="Floudas D."/>
            <person name="Copeland A."/>
            <person name="Barry K.W."/>
            <person name="Cichocki N."/>
            <person name="Veneault-Fourrey C."/>
            <person name="LaButti K."/>
            <person name="Lindquist E.A."/>
            <person name="Lipzen A."/>
            <person name="Lundell T."/>
            <person name="Morin E."/>
            <person name="Murat C."/>
            <person name="Riley R."/>
            <person name="Ohm R."/>
            <person name="Sun H."/>
            <person name="Tunlid A."/>
            <person name="Henrissat B."/>
            <person name="Grigoriev I.V."/>
            <person name="Hibbett D.S."/>
            <person name="Martin F."/>
        </authorList>
    </citation>
    <scope>NUCLEOTIDE SEQUENCE [LARGE SCALE GENOMIC DNA]</scope>
    <source>
        <strain evidence="3">LaAM-08-1</strain>
    </source>
</reference>
<dbReference type="Proteomes" id="UP000054477">
    <property type="component" value="Unassembled WGS sequence"/>
</dbReference>
<evidence type="ECO:0000259" key="1">
    <source>
        <dbReference type="SMART" id="SM00829"/>
    </source>
</evidence>
<dbReference type="GO" id="GO:0016651">
    <property type="term" value="F:oxidoreductase activity, acting on NAD(P)H"/>
    <property type="evidence" value="ECO:0007669"/>
    <property type="project" value="InterPro"/>
</dbReference>
<dbReference type="Pfam" id="PF00107">
    <property type="entry name" value="ADH_zinc_N"/>
    <property type="match status" value="1"/>
</dbReference>
<feature type="domain" description="Enoyl reductase (ER)" evidence="1">
    <location>
        <begin position="12"/>
        <end position="275"/>
    </location>
</feature>
<dbReference type="InterPro" id="IPR047122">
    <property type="entry name" value="Trans-enoyl_RdTase-like"/>
</dbReference>
<dbReference type="InterPro" id="IPR036291">
    <property type="entry name" value="NAD(P)-bd_dom_sf"/>
</dbReference>
<dbReference type="EMBL" id="KN839100">
    <property type="protein sequence ID" value="KIJ90855.1"/>
    <property type="molecule type" value="Genomic_DNA"/>
</dbReference>
<organism evidence="2 3">
    <name type="scientific">Laccaria amethystina LaAM-08-1</name>
    <dbReference type="NCBI Taxonomy" id="1095629"/>
    <lineage>
        <taxon>Eukaryota</taxon>
        <taxon>Fungi</taxon>
        <taxon>Dikarya</taxon>
        <taxon>Basidiomycota</taxon>
        <taxon>Agaricomycotina</taxon>
        <taxon>Agaricomycetes</taxon>
        <taxon>Agaricomycetidae</taxon>
        <taxon>Agaricales</taxon>
        <taxon>Agaricineae</taxon>
        <taxon>Hydnangiaceae</taxon>
        <taxon>Laccaria</taxon>
    </lineage>
</organism>
<proteinExistence type="predicted"/>
<evidence type="ECO:0000313" key="2">
    <source>
        <dbReference type="EMBL" id="KIJ90855.1"/>
    </source>
</evidence>
<dbReference type="AlphaFoldDB" id="A0A0C9WM48"/>
<sequence length="278" mass="29355">MATQQKALLVPAKFADFVVGSKSIPKSGPGELLVKIRSTSLNPIDWKIHKRGFFVEEFPAVLGSDLAGDVEEVGEGVTTFVKGDRVFAQGQYKPDWATFQQYTKTNAATTSKIPSNFSYDDVATLPVSLSAAYAGLYGSKPRGAAFDAPVSSSAVGKYANTPLVVLGGPSSVGRYVIQLAKYSGFYPIITTSSLKHADELKSLGATHVIDRNASVVAEVRKLTDQPILIVFDAVSSADTQQVGIEVLAAGGKLVTVQPTTISKNDGSMSSLVHVASNP</sequence>
<dbReference type="OrthoDB" id="3233595at2759"/>
<dbReference type="SMART" id="SM00829">
    <property type="entry name" value="PKS_ER"/>
    <property type="match status" value="1"/>
</dbReference>
<dbReference type="InterPro" id="IPR020843">
    <property type="entry name" value="ER"/>
</dbReference>
<dbReference type="Pfam" id="PF08240">
    <property type="entry name" value="ADH_N"/>
    <property type="match status" value="1"/>
</dbReference>
<dbReference type="InterPro" id="IPR013154">
    <property type="entry name" value="ADH-like_N"/>
</dbReference>
<dbReference type="Gene3D" id="3.90.180.10">
    <property type="entry name" value="Medium-chain alcohol dehydrogenases, catalytic domain"/>
    <property type="match status" value="1"/>
</dbReference>
<dbReference type="HOGENOM" id="CLU_026673_16_5_1"/>
<evidence type="ECO:0000313" key="3">
    <source>
        <dbReference type="Proteomes" id="UP000054477"/>
    </source>
</evidence>
<dbReference type="PANTHER" id="PTHR45348">
    <property type="entry name" value="HYPOTHETICAL OXIDOREDUCTASE (EUROFUNG)"/>
    <property type="match status" value="1"/>
</dbReference>
<dbReference type="STRING" id="1095629.A0A0C9WM48"/>
<dbReference type="SUPFAM" id="SSF50129">
    <property type="entry name" value="GroES-like"/>
    <property type="match status" value="1"/>
</dbReference>
<keyword evidence="3" id="KW-1185">Reference proteome</keyword>